<feature type="transmembrane region" description="Helical" evidence="1">
    <location>
        <begin position="117"/>
        <end position="135"/>
    </location>
</feature>
<evidence type="ECO:0000256" key="1">
    <source>
        <dbReference type="SAM" id="Phobius"/>
    </source>
</evidence>
<proteinExistence type="predicted"/>
<sequence>MVAPPVPMREDLLMHAPPRPSPALRRSPSLPRSVPVVTGLGLAAVFGVLLTLVAGAWEPLVSLDRHVADGLHTVAVEHRGWTRFVRVLSDWLWDPWTMRAALALAVLWLLRRRDRLLAAWIAGTSALGTALQQGIKAAVGRARPSWPDPVATAHYAAFPSGHALTATVACGLLVWLLRRHGVRARGLRAAAAAGAVSVLGVGLTRLYLGVHWASDVVGGWLLGGALVAVSAGLFGMVTQRQGHERLGG</sequence>
<dbReference type="SMART" id="SM00014">
    <property type="entry name" value="acidPPc"/>
    <property type="match status" value="1"/>
</dbReference>
<dbReference type="PANTHER" id="PTHR14969:SF13">
    <property type="entry name" value="AT30094P"/>
    <property type="match status" value="1"/>
</dbReference>
<dbReference type="Pfam" id="PF01569">
    <property type="entry name" value="PAP2"/>
    <property type="match status" value="1"/>
</dbReference>
<feature type="transmembrane region" description="Helical" evidence="1">
    <location>
        <begin position="155"/>
        <end position="177"/>
    </location>
</feature>
<dbReference type="PANTHER" id="PTHR14969">
    <property type="entry name" value="SPHINGOSINE-1-PHOSPHATE PHOSPHOHYDROLASE"/>
    <property type="match status" value="1"/>
</dbReference>
<reference evidence="4" key="1">
    <citation type="journal article" date="2019" name="Int. J. Syst. Evol. Microbiol.">
        <title>The Global Catalogue of Microorganisms (GCM) 10K type strain sequencing project: providing services to taxonomists for standard genome sequencing and annotation.</title>
        <authorList>
            <consortium name="The Broad Institute Genomics Platform"/>
            <consortium name="The Broad Institute Genome Sequencing Center for Infectious Disease"/>
            <person name="Wu L."/>
            <person name="Ma J."/>
        </authorList>
    </citation>
    <scope>NUCLEOTIDE SEQUENCE [LARGE SCALE GENOMIC DNA]</scope>
    <source>
        <strain evidence="4">JCM 4586</strain>
    </source>
</reference>
<comment type="caution">
    <text evidence="3">The sequence shown here is derived from an EMBL/GenBank/DDBJ whole genome shotgun (WGS) entry which is preliminary data.</text>
</comment>
<evidence type="ECO:0000313" key="3">
    <source>
        <dbReference type="EMBL" id="GGX66634.1"/>
    </source>
</evidence>
<organism evidence="3 4">
    <name type="scientific">Streptomyces hiroshimensis</name>
    <dbReference type="NCBI Taxonomy" id="66424"/>
    <lineage>
        <taxon>Bacteria</taxon>
        <taxon>Bacillati</taxon>
        <taxon>Actinomycetota</taxon>
        <taxon>Actinomycetes</taxon>
        <taxon>Kitasatosporales</taxon>
        <taxon>Streptomycetaceae</taxon>
        <taxon>Streptomyces</taxon>
    </lineage>
</organism>
<feature type="domain" description="Phosphatidic acid phosphatase type 2/haloperoxidase" evidence="2">
    <location>
        <begin position="115"/>
        <end position="231"/>
    </location>
</feature>
<dbReference type="EMBL" id="BMUT01000001">
    <property type="protein sequence ID" value="GGX66634.1"/>
    <property type="molecule type" value="Genomic_DNA"/>
</dbReference>
<keyword evidence="4" id="KW-1185">Reference proteome</keyword>
<protein>
    <submittedName>
        <fullName evidence="3">Phosphatase PAP2 family protein</fullName>
    </submittedName>
</protein>
<dbReference type="InterPro" id="IPR036938">
    <property type="entry name" value="PAP2/HPO_sf"/>
</dbReference>
<accession>A0ABQ2Y7Z9</accession>
<dbReference type="SUPFAM" id="SSF48317">
    <property type="entry name" value="Acid phosphatase/Vanadium-dependent haloperoxidase"/>
    <property type="match status" value="1"/>
</dbReference>
<evidence type="ECO:0000313" key="4">
    <source>
        <dbReference type="Proteomes" id="UP000659223"/>
    </source>
</evidence>
<feature type="transmembrane region" description="Helical" evidence="1">
    <location>
        <begin position="34"/>
        <end position="57"/>
    </location>
</feature>
<keyword evidence="1" id="KW-0812">Transmembrane</keyword>
<dbReference type="CDD" id="cd03392">
    <property type="entry name" value="PAP2_like_2"/>
    <property type="match status" value="1"/>
</dbReference>
<dbReference type="Gene3D" id="1.20.144.10">
    <property type="entry name" value="Phosphatidic acid phosphatase type 2/haloperoxidase"/>
    <property type="match status" value="2"/>
</dbReference>
<keyword evidence="1" id="KW-1133">Transmembrane helix</keyword>
<feature type="transmembrane region" description="Helical" evidence="1">
    <location>
        <begin position="220"/>
        <end position="238"/>
    </location>
</feature>
<feature type="transmembrane region" description="Helical" evidence="1">
    <location>
        <begin position="91"/>
        <end position="110"/>
    </location>
</feature>
<feature type="transmembrane region" description="Helical" evidence="1">
    <location>
        <begin position="189"/>
        <end position="208"/>
    </location>
</feature>
<keyword evidence="1" id="KW-0472">Membrane</keyword>
<dbReference type="InterPro" id="IPR000326">
    <property type="entry name" value="PAP2/HPO"/>
</dbReference>
<dbReference type="Proteomes" id="UP000659223">
    <property type="component" value="Unassembled WGS sequence"/>
</dbReference>
<name>A0ABQ2Y7Z9_9ACTN</name>
<evidence type="ECO:0000259" key="2">
    <source>
        <dbReference type="SMART" id="SM00014"/>
    </source>
</evidence>
<gene>
    <name evidence="3" type="ORF">GCM10010324_09800</name>
</gene>